<protein>
    <submittedName>
        <fullName evidence="1">RHS repeat protein</fullName>
    </submittedName>
</protein>
<proteinExistence type="predicted"/>
<dbReference type="EMBL" id="JARRAF010000007">
    <property type="protein sequence ID" value="MDK2124112.1"/>
    <property type="molecule type" value="Genomic_DNA"/>
</dbReference>
<reference evidence="1" key="1">
    <citation type="submission" date="2023-03" db="EMBL/GenBank/DDBJ databases">
        <title>Chitinimonas shenzhenensis gen. nov., sp. nov., a novel member of family Burkholderiaceae isolated from activated sludge collected in Shen Zhen, China.</title>
        <authorList>
            <person name="Wang X."/>
        </authorList>
    </citation>
    <scope>NUCLEOTIDE SEQUENCE</scope>
    <source>
        <strain evidence="1">DQS-5</strain>
    </source>
</reference>
<accession>A0ABT7DVM0</accession>
<dbReference type="InterPro" id="IPR031325">
    <property type="entry name" value="RHS_repeat"/>
</dbReference>
<dbReference type="Proteomes" id="UP001172778">
    <property type="component" value="Unassembled WGS sequence"/>
</dbReference>
<gene>
    <name evidence="1" type="ORF">PZA18_08640</name>
</gene>
<name>A0ABT7DVM0_9NEIS</name>
<keyword evidence="2" id="KW-1185">Reference proteome</keyword>
<dbReference type="Gene3D" id="2.180.10.10">
    <property type="entry name" value="RHS repeat-associated core"/>
    <property type="match status" value="1"/>
</dbReference>
<dbReference type="RefSeq" id="WP_284100414.1">
    <property type="nucleotide sequence ID" value="NZ_JARRAF010000007.1"/>
</dbReference>
<evidence type="ECO:0000313" key="1">
    <source>
        <dbReference type="EMBL" id="MDK2124112.1"/>
    </source>
</evidence>
<comment type="caution">
    <text evidence="1">The sequence shown here is derived from an EMBL/GenBank/DDBJ whole genome shotgun (WGS) entry which is preliminary data.</text>
</comment>
<dbReference type="Pfam" id="PF05593">
    <property type="entry name" value="RHS_repeat"/>
    <property type="match status" value="1"/>
</dbReference>
<organism evidence="1 2">
    <name type="scientific">Parachitinimonas caeni</name>
    <dbReference type="NCBI Taxonomy" id="3031301"/>
    <lineage>
        <taxon>Bacteria</taxon>
        <taxon>Pseudomonadati</taxon>
        <taxon>Pseudomonadota</taxon>
        <taxon>Betaproteobacteria</taxon>
        <taxon>Neisseriales</taxon>
        <taxon>Chitinibacteraceae</taxon>
        <taxon>Parachitinimonas</taxon>
    </lineage>
</organism>
<dbReference type="NCBIfam" id="TIGR01643">
    <property type="entry name" value="YD_repeat_2x"/>
    <property type="match status" value="1"/>
</dbReference>
<dbReference type="InterPro" id="IPR006530">
    <property type="entry name" value="YD"/>
</dbReference>
<evidence type="ECO:0000313" key="2">
    <source>
        <dbReference type="Proteomes" id="UP001172778"/>
    </source>
</evidence>
<sequence>MCNNQEAMILQGHEVFETQPNHSVTHACPNWQLPAGIEVTRYEYGDIGQIERITWPDGSWVAYDYDCSQRLVHIRDSAGHSIEYTFDSRGNLLTETMHDPDGILQAAVGRLEEEWLSAVLDGASEQMPFVLN</sequence>